<dbReference type="AlphaFoldDB" id="A0A7R9DNV7"/>
<evidence type="ECO:0000313" key="1">
    <source>
        <dbReference type="EMBL" id="CAD7418039.1"/>
    </source>
</evidence>
<sequence length="136" mass="15413">MSLEVIPLFVYKLPENCWDILYTDKFMFITSRERNTVTVVSCVLAESRLDGDTDYNPDSIVETFTFTVGEEVLAIYKNSDMSRCSETKRASSKHKNSQQSATFTLPKDIKDINIDAPPVDLCLIVTSVGIYEITLR</sequence>
<proteinExistence type="predicted"/>
<reference evidence="1" key="1">
    <citation type="submission" date="2020-11" db="EMBL/GenBank/DDBJ databases">
        <authorList>
            <person name="Tran Van P."/>
        </authorList>
    </citation>
    <scope>NUCLEOTIDE SEQUENCE</scope>
</reference>
<protein>
    <submittedName>
        <fullName evidence="1">Uncharacterized protein</fullName>
    </submittedName>
</protein>
<organism evidence="1">
    <name type="scientific">Timema cristinae</name>
    <name type="common">Walking stick</name>
    <dbReference type="NCBI Taxonomy" id="61476"/>
    <lineage>
        <taxon>Eukaryota</taxon>
        <taxon>Metazoa</taxon>
        <taxon>Ecdysozoa</taxon>
        <taxon>Arthropoda</taxon>
        <taxon>Hexapoda</taxon>
        <taxon>Insecta</taxon>
        <taxon>Pterygota</taxon>
        <taxon>Neoptera</taxon>
        <taxon>Polyneoptera</taxon>
        <taxon>Phasmatodea</taxon>
        <taxon>Timematodea</taxon>
        <taxon>Timematoidea</taxon>
        <taxon>Timematidae</taxon>
        <taxon>Timema</taxon>
    </lineage>
</organism>
<gene>
    <name evidence="1" type="ORF">TCEB3V08_LOCUS13158</name>
</gene>
<name>A0A7R9DNV7_TIMCR</name>
<accession>A0A7R9DNV7</accession>
<dbReference type="EMBL" id="OC333794">
    <property type="protein sequence ID" value="CAD7418039.1"/>
    <property type="molecule type" value="Genomic_DNA"/>
</dbReference>